<sequence length="116" mass="12700">MSLGISERGGTTIRDFRGYDDLTTGQSDRHWRAHTNVPCDSGRERSEKPPTTAKAAAAEYTPPPPPRGDLPFSSPVRFLLRHSRETGCSAARERGAPPAHRASVGGWRRAPRGKTH</sequence>
<keyword evidence="3" id="KW-1185">Reference proteome</keyword>
<reference evidence="2 3" key="1">
    <citation type="submission" date="2019-08" db="EMBL/GenBank/DDBJ databases">
        <title>Whole genome of Aphis craccivora.</title>
        <authorList>
            <person name="Voronova N.V."/>
            <person name="Shulinski R.S."/>
            <person name="Bandarenka Y.V."/>
            <person name="Zhorov D.G."/>
            <person name="Warner D."/>
        </authorList>
    </citation>
    <scope>NUCLEOTIDE SEQUENCE [LARGE SCALE GENOMIC DNA]</scope>
    <source>
        <strain evidence="2">180601</strain>
        <tissue evidence="2">Whole Body</tissue>
    </source>
</reference>
<protein>
    <submittedName>
        <fullName evidence="2">Uncharacterized protein</fullName>
    </submittedName>
</protein>
<proteinExistence type="predicted"/>
<dbReference type="EMBL" id="VUJU01000650">
    <property type="protein sequence ID" value="KAF0769104.1"/>
    <property type="molecule type" value="Genomic_DNA"/>
</dbReference>
<feature type="region of interest" description="Disordered" evidence="1">
    <location>
        <begin position="1"/>
        <end position="116"/>
    </location>
</feature>
<accession>A0A6G0ZDX4</accession>
<comment type="caution">
    <text evidence="2">The sequence shown here is derived from an EMBL/GenBank/DDBJ whole genome shotgun (WGS) entry which is preliminary data.</text>
</comment>
<feature type="compositionally biased region" description="Low complexity" evidence="1">
    <location>
        <begin position="49"/>
        <end position="60"/>
    </location>
</feature>
<gene>
    <name evidence="2" type="ORF">FWK35_00033725</name>
</gene>
<dbReference type="AlphaFoldDB" id="A0A6G0ZDX4"/>
<name>A0A6G0ZDX4_APHCR</name>
<evidence type="ECO:0000313" key="2">
    <source>
        <dbReference type="EMBL" id="KAF0769104.1"/>
    </source>
</evidence>
<dbReference type="Proteomes" id="UP000478052">
    <property type="component" value="Unassembled WGS sequence"/>
</dbReference>
<organism evidence="2 3">
    <name type="scientific">Aphis craccivora</name>
    <name type="common">Cowpea aphid</name>
    <dbReference type="NCBI Taxonomy" id="307492"/>
    <lineage>
        <taxon>Eukaryota</taxon>
        <taxon>Metazoa</taxon>
        <taxon>Ecdysozoa</taxon>
        <taxon>Arthropoda</taxon>
        <taxon>Hexapoda</taxon>
        <taxon>Insecta</taxon>
        <taxon>Pterygota</taxon>
        <taxon>Neoptera</taxon>
        <taxon>Paraneoptera</taxon>
        <taxon>Hemiptera</taxon>
        <taxon>Sternorrhyncha</taxon>
        <taxon>Aphidomorpha</taxon>
        <taxon>Aphidoidea</taxon>
        <taxon>Aphididae</taxon>
        <taxon>Aphidini</taxon>
        <taxon>Aphis</taxon>
        <taxon>Aphis</taxon>
    </lineage>
</organism>
<evidence type="ECO:0000256" key="1">
    <source>
        <dbReference type="SAM" id="MobiDB-lite"/>
    </source>
</evidence>
<evidence type="ECO:0000313" key="3">
    <source>
        <dbReference type="Proteomes" id="UP000478052"/>
    </source>
</evidence>